<name>A0A1L9S769_9EURO</name>
<evidence type="ECO:0000256" key="1">
    <source>
        <dbReference type="ARBA" id="ARBA00022737"/>
    </source>
</evidence>
<evidence type="ECO:0000256" key="4">
    <source>
        <dbReference type="RuleBase" id="RU367091"/>
    </source>
</evidence>
<keyword evidence="7" id="KW-1185">Reference proteome</keyword>
<dbReference type="EMBL" id="KV878355">
    <property type="protein sequence ID" value="OJJ43015.1"/>
    <property type="molecule type" value="Genomic_DNA"/>
</dbReference>
<dbReference type="SUPFAM" id="SSF48452">
    <property type="entry name" value="TPR-like"/>
    <property type="match status" value="1"/>
</dbReference>
<feature type="repeat" description="TPR" evidence="3">
    <location>
        <begin position="160"/>
        <end position="193"/>
    </location>
</feature>
<dbReference type="OrthoDB" id="124397at2759"/>
<dbReference type="AlphaFoldDB" id="A0A1L9S769"/>
<dbReference type="Proteomes" id="UP000184188">
    <property type="component" value="Unassembled WGS sequence"/>
</dbReference>
<gene>
    <name evidence="6" type="ORF">ASPZODRAFT_136897</name>
</gene>
<dbReference type="GeneID" id="34610625"/>
<evidence type="ECO:0000313" key="6">
    <source>
        <dbReference type="EMBL" id="OJJ43015.1"/>
    </source>
</evidence>
<accession>A0A1L9S769</accession>
<dbReference type="InterPro" id="IPR039856">
    <property type="entry name" value="EMC2-like"/>
</dbReference>
<evidence type="ECO:0000256" key="2">
    <source>
        <dbReference type="ARBA" id="ARBA00022803"/>
    </source>
</evidence>
<dbReference type="InterPro" id="IPR019734">
    <property type="entry name" value="TPR_rpt"/>
</dbReference>
<dbReference type="VEuPathDB" id="FungiDB:ASPZODRAFT_136897"/>
<keyword evidence="2 3" id="KW-0802">TPR repeat</keyword>
<dbReference type="InterPro" id="IPR055217">
    <property type="entry name" value="TPR_EMC2"/>
</dbReference>
<comment type="subcellular location">
    <subcellularLocation>
        <location evidence="4">Endoplasmic reticulum membrane</location>
        <topology evidence="4">Peripheral membrane protein</topology>
        <orientation evidence="4">Cytoplasmic side</orientation>
    </subcellularLocation>
</comment>
<reference evidence="7" key="1">
    <citation type="journal article" date="2017" name="Genome Biol.">
        <title>Comparative genomics reveals high biological diversity and specific adaptations in the industrially and medically important fungal genus Aspergillus.</title>
        <authorList>
            <person name="de Vries R.P."/>
            <person name="Riley R."/>
            <person name="Wiebenga A."/>
            <person name="Aguilar-Osorio G."/>
            <person name="Amillis S."/>
            <person name="Uchima C.A."/>
            <person name="Anderluh G."/>
            <person name="Asadollahi M."/>
            <person name="Askin M."/>
            <person name="Barry K."/>
            <person name="Battaglia E."/>
            <person name="Bayram O."/>
            <person name="Benocci T."/>
            <person name="Braus-Stromeyer S.A."/>
            <person name="Caldana C."/>
            <person name="Canovas D."/>
            <person name="Cerqueira G.C."/>
            <person name="Chen F."/>
            <person name="Chen W."/>
            <person name="Choi C."/>
            <person name="Clum A."/>
            <person name="Dos Santos R.A."/>
            <person name="Damasio A.R."/>
            <person name="Diallinas G."/>
            <person name="Emri T."/>
            <person name="Fekete E."/>
            <person name="Flipphi M."/>
            <person name="Freyberg S."/>
            <person name="Gallo A."/>
            <person name="Gournas C."/>
            <person name="Habgood R."/>
            <person name="Hainaut M."/>
            <person name="Harispe M.L."/>
            <person name="Henrissat B."/>
            <person name="Hilden K.S."/>
            <person name="Hope R."/>
            <person name="Hossain A."/>
            <person name="Karabika E."/>
            <person name="Karaffa L."/>
            <person name="Karanyi Z."/>
            <person name="Krasevec N."/>
            <person name="Kuo A."/>
            <person name="Kusch H."/>
            <person name="LaButti K."/>
            <person name="Lagendijk E.L."/>
            <person name="Lapidus A."/>
            <person name="Levasseur A."/>
            <person name="Lindquist E."/>
            <person name="Lipzen A."/>
            <person name="Logrieco A.F."/>
            <person name="MacCabe A."/>
            <person name="Maekelae M.R."/>
            <person name="Malavazi I."/>
            <person name="Melin P."/>
            <person name="Meyer V."/>
            <person name="Mielnichuk N."/>
            <person name="Miskei M."/>
            <person name="Molnar A.P."/>
            <person name="Mule G."/>
            <person name="Ngan C.Y."/>
            <person name="Orejas M."/>
            <person name="Orosz E."/>
            <person name="Ouedraogo J.P."/>
            <person name="Overkamp K.M."/>
            <person name="Park H.-S."/>
            <person name="Perrone G."/>
            <person name="Piumi F."/>
            <person name="Punt P.J."/>
            <person name="Ram A.F."/>
            <person name="Ramon A."/>
            <person name="Rauscher S."/>
            <person name="Record E."/>
            <person name="Riano-Pachon D.M."/>
            <person name="Robert V."/>
            <person name="Roehrig J."/>
            <person name="Ruller R."/>
            <person name="Salamov A."/>
            <person name="Salih N.S."/>
            <person name="Samson R.A."/>
            <person name="Sandor E."/>
            <person name="Sanguinetti M."/>
            <person name="Schuetze T."/>
            <person name="Sepcic K."/>
            <person name="Shelest E."/>
            <person name="Sherlock G."/>
            <person name="Sophianopoulou V."/>
            <person name="Squina F.M."/>
            <person name="Sun H."/>
            <person name="Susca A."/>
            <person name="Todd R.B."/>
            <person name="Tsang A."/>
            <person name="Unkles S.E."/>
            <person name="van de Wiele N."/>
            <person name="van Rossen-Uffink D."/>
            <person name="Oliveira J.V."/>
            <person name="Vesth T.C."/>
            <person name="Visser J."/>
            <person name="Yu J.-H."/>
            <person name="Zhou M."/>
            <person name="Andersen M.R."/>
            <person name="Archer D.B."/>
            <person name="Baker S.E."/>
            <person name="Benoit I."/>
            <person name="Brakhage A.A."/>
            <person name="Braus G.H."/>
            <person name="Fischer R."/>
            <person name="Frisvad J.C."/>
            <person name="Goldman G.H."/>
            <person name="Houbraken J."/>
            <person name="Oakley B."/>
            <person name="Pocsi I."/>
            <person name="Scazzocchio C."/>
            <person name="Seiboth B."/>
            <person name="vanKuyk P.A."/>
            <person name="Wortman J."/>
            <person name="Dyer P.S."/>
            <person name="Grigoriev I.V."/>
        </authorList>
    </citation>
    <scope>NUCLEOTIDE SEQUENCE [LARGE SCALE GENOMIC DNA]</scope>
    <source>
        <strain evidence="7">CBS 506.65</strain>
    </source>
</reference>
<dbReference type="SMART" id="SM00028">
    <property type="entry name" value="TPR"/>
    <property type="match status" value="1"/>
</dbReference>
<dbReference type="Pfam" id="PF22890">
    <property type="entry name" value="TPR_EMC2"/>
    <property type="match status" value="1"/>
</dbReference>
<protein>
    <recommendedName>
        <fullName evidence="4">ER membrane protein complex subunit 2</fullName>
    </recommendedName>
</protein>
<keyword evidence="4" id="KW-0256">Endoplasmic reticulum</keyword>
<keyword evidence="4" id="KW-0472">Membrane</keyword>
<organism evidence="6 7">
    <name type="scientific">Penicilliopsis zonata CBS 506.65</name>
    <dbReference type="NCBI Taxonomy" id="1073090"/>
    <lineage>
        <taxon>Eukaryota</taxon>
        <taxon>Fungi</taxon>
        <taxon>Dikarya</taxon>
        <taxon>Ascomycota</taxon>
        <taxon>Pezizomycotina</taxon>
        <taxon>Eurotiomycetes</taxon>
        <taxon>Eurotiomycetidae</taxon>
        <taxon>Eurotiales</taxon>
        <taxon>Aspergillaceae</taxon>
        <taxon>Penicilliopsis</taxon>
    </lineage>
</organism>
<feature type="domain" description="EMC2 TPR-like" evidence="5">
    <location>
        <begin position="103"/>
        <end position="197"/>
    </location>
</feature>
<evidence type="ECO:0000313" key="7">
    <source>
        <dbReference type="Proteomes" id="UP000184188"/>
    </source>
</evidence>
<dbReference type="STRING" id="1073090.A0A1L9S769"/>
<dbReference type="PROSITE" id="PS50005">
    <property type="entry name" value="TPR"/>
    <property type="match status" value="1"/>
</dbReference>
<evidence type="ECO:0000256" key="3">
    <source>
        <dbReference type="PROSITE-ProRule" id="PRU00339"/>
    </source>
</evidence>
<dbReference type="InterPro" id="IPR011990">
    <property type="entry name" value="TPR-like_helical_dom_sf"/>
</dbReference>
<sequence>MVQSGREAFSTLHSSDFNATLRFSQQAPSILSQQHGSSANIFSIPTAENPEQHVAMEMLLLACLRAGDDKSAKLCLEQLSQRFGPSNEKIMGLRGLYKEATAEKMSDLEDCLREYDRILAEDPVNMPVRKRRVAILRSMSRPLDAISALVELLEAVPTDAEAWCELADLYQSQGMSSQAIFSIEEALLISPHSWNLHALAGELLYIGASSAEVDTSTCRLISRSIRLFSRSIELCENYLRGYYGLALATSFLLEKQSLLSISQNDSSFDTQSLPTLQKLNAFAIKKLHDLVKSRSSEYDEWEYSQSELIAAKGLLDRLKESAA</sequence>
<dbReference type="GO" id="GO:0072546">
    <property type="term" value="C:EMC complex"/>
    <property type="evidence" value="ECO:0007669"/>
    <property type="project" value="UniProtKB-UniRule"/>
</dbReference>
<comment type="similarity">
    <text evidence="4">Belongs to the EMC2 family.</text>
</comment>
<comment type="subunit">
    <text evidence="4">Component of the ER membrane protein complex (EMC).</text>
</comment>
<proteinExistence type="inferred from homology"/>
<dbReference type="RefSeq" id="XP_022577525.1">
    <property type="nucleotide sequence ID" value="XM_022724160.1"/>
</dbReference>
<comment type="function">
    <text evidence="4">Part of the endoplasmic reticulum membrane protein complex (EMC) that enables the energy-independent insertion into endoplasmic reticulum membranes of newly synthesized membrane proteins.</text>
</comment>
<keyword evidence="1" id="KW-0677">Repeat</keyword>
<dbReference type="Gene3D" id="1.25.40.10">
    <property type="entry name" value="Tetratricopeptide repeat domain"/>
    <property type="match status" value="1"/>
</dbReference>
<evidence type="ECO:0000259" key="5">
    <source>
        <dbReference type="Pfam" id="PF22890"/>
    </source>
</evidence>
<dbReference type="PANTHER" id="PTHR12760">
    <property type="entry name" value="TETRATRICOPEPTIDE REPEAT PROTEIN"/>
    <property type="match status" value="1"/>
</dbReference>